<proteinExistence type="predicted"/>
<organism evidence="2 3">
    <name type="scientific">Microbacterium caowuchunii</name>
    <dbReference type="NCBI Taxonomy" id="2614638"/>
    <lineage>
        <taxon>Bacteria</taxon>
        <taxon>Bacillati</taxon>
        <taxon>Actinomycetota</taxon>
        <taxon>Actinomycetes</taxon>
        <taxon>Micrococcales</taxon>
        <taxon>Microbacteriaceae</taxon>
        <taxon>Microbacterium</taxon>
    </lineage>
</organism>
<dbReference type="Gene3D" id="1.10.357.10">
    <property type="entry name" value="Tetracycline Repressor, domain 2"/>
    <property type="match status" value="1"/>
</dbReference>
<dbReference type="Pfam" id="PF17754">
    <property type="entry name" value="TetR_C_14"/>
    <property type="match status" value="1"/>
</dbReference>
<protein>
    <submittedName>
        <fullName evidence="2">TetR family transcriptional regulator</fullName>
    </submittedName>
</protein>
<dbReference type="InterPro" id="IPR041347">
    <property type="entry name" value="MftR_C"/>
</dbReference>
<name>A0A5N0TA70_9MICO</name>
<evidence type="ECO:0000259" key="1">
    <source>
        <dbReference type="Pfam" id="PF17754"/>
    </source>
</evidence>
<dbReference type="AlphaFoldDB" id="A0A5N0TA70"/>
<sequence length="137" mass="14910">MLFVFDPLGDVLVDAIRTGEATQDEWSALRRALIAAGSFLRREVDDLPTILSLIERTPALCARLREKQTEWRPRIVAELKRINATPPEPPIITSVRVAAALESLWIILGEWAASGAGDDLNNLLDAALGALSPTARG</sequence>
<feature type="domain" description="MftR C-terminal" evidence="1">
    <location>
        <begin position="26"/>
        <end position="133"/>
    </location>
</feature>
<dbReference type="Proteomes" id="UP000326838">
    <property type="component" value="Unassembled WGS sequence"/>
</dbReference>
<evidence type="ECO:0000313" key="3">
    <source>
        <dbReference type="Proteomes" id="UP000326838"/>
    </source>
</evidence>
<dbReference type="RefSeq" id="WP_150895272.1">
    <property type="nucleotide sequence ID" value="NZ_VYUY01000021.1"/>
</dbReference>
<evidence type="ECO:0000313" key="2">
    <source>
        <dbReference type="EMBL" id="KAA9130229.1"/>
    </source>
</evidence>
<accession>A0A5N0TA70</accession>
<keyword evidence="3" id="KW-1185">Reference proteome</keyword>
<gene>
    <name evidence="2" type="ORF">F6B40_14455</name>
</gene>
<comment type="caution">
    <text evidence="2">The sequence shown here is derived from an EMBL/GenBank/DDBJ whole genome shotgun (WGS) entry which is preliminary data.</text>
</comment>
<reference evidence="3" key="1">
    <citation type="submission" date="2019-09" db="EMBL/GenBank/DDBJ databases">
        <title>Mumia zhuanghuii sp. nov. isolated from the intestinal contents of plateau pika (Ochotona curzoniae) in the Qinghai-Tibet plateau of China.</title>
        <authorList>
            <person name="Tian Z."/>
        </authorList>
    </citation>
    <scope>NUCLEOTIDE SEQUENCE [LARGE SCALE GENOMIC DNA]</scope>
    <source>
        <strain evidence="3">L-033</strain>
    </source>
</reference>
<dbReference type="EMBL" id="VYUY01000021">
    <property type="protein sequence ID" value="KAA9130229.1"/>
    <property type="molecule type" value="Genomic_DNA"/>
</dbReference>